<dbReference type="PANTHER" id="PTHR21616">
    <property type="entry name" value="CENTROSOME SPINDLE POLE ASSOCIATED PROTEIN"/>
    <property type="match status" value="1"/>
</dbReference>
<comment type="caution">
    <text evidence="3">The sequence shown here is derived from an EMBL/GenBank/DDBJ whole genome shotgun (WGS) entry which is preliminary data.</text>
</comment>
<keyword evidence="4" id="KW-1185">Reference proteome</keyword>
<reference evidence="3 4" key="1">
    <citation type="submission" date="2019-09" db="EMBL/GenBank/DDBJ databases">
        <title>Bird 10,000 Genomes (B10K) Project - Family phase.</title>
        <authorList>
            <person name="Zhang G."/>
        </authorList>
    </citation>
    <scope>NUCLEOTIDE SEQUENCE [LARGE SCALE GENOMIC DNA]</scope>
    <source>
        <strain evidence="3">B10K-DU-001-42</strain>
        <tissue evidence="3">Muscle</tissue>
    </source>
</reference>
<feature type="compositionally biased region" description="Basic and acidic residues" evidence="1">
    <location>
        <begin position="1"/>
        <end position="56"/>
    </location>
</feature>
<dbReference type="GO" id="GO:0005813">
    <property type="term" value="C:centrosome"/>
    <property type="evidence" value="ECO:0007669"/>
    <property type="project" value="InterPro"/>
</dbReference>
<dbReference type="GO" id="GO:0032467">
    <property type="term" value="P:positive regulation of cytokinesis"/>
    <property type="evidence" value="ECO:0007669"/>
    <property type="project" value="InterPro"/>
</dbReference>
<feature type="non-terminal residue" evidence="3">
    <location>
        <position position="250"/>
    </location>
</feature>
<evidence type="ECO:0000259" key="2">
    <source>
        <dbReference type="Pfam" id="PF24578"/>
    </source>
</evidence>
<evidence type="ECO:0000313" key="3">
    <source>
        <dbReference type="EMBL" id="NXR05849.1"/>
    </source>
</evidence>
<proteinExistence type="predicted"/>
<protein>
    <submittedName>
        <fullName evidence="3">CSPP1 protein</fullName>
    </submittedName>
</protein>
<dbReference type="GO" id="GO:0000922">
    <property type="term" value="C:spindle pole"/>
    <property type="evidence" value="ECO:0007669"/>
    <property type="project" value="InterPro"/>
</dbReference>
<dbReference type="Proteomes" id="UP000536381">
    <property type="component" value="Unassembled WGS sequence"/>
</dbReference>
<sequence>QQGLRIKEKVQLDEEKQNEARKRRLEKEKQEKEKQDEQPKLQQQLEKEKVAEEKMPRQPSPVVPALQIKALRREERIPSAESHLSHHTPQDPPPPRVPSPPVPAIRNQLRTVGRCEDLPWQLSVRLLKDVSFTSSISTQVINCSGNCALLASNLWSRRREKNSKDIFEHARLCQQAAVGRHSSKEAQDPVNVQNIWDFNELKYKGRWNSETRMGLRQMYPYPPRDDQTLEIQQQALLREQQKRLTRMRRG</sequence>
<gene>
    <name evidence="3" type="primary">Cspp1_0</name>
    <name evidence="3" type="ORF">SEMFRA_R03216</name>
</gene>
<dbReference type="OrthoDB" id="10044099at2759"/>
<dbReference type="EMBL" id="VWYK01003198">
    <property type="protein sequence ID" value="NXR05849.1"/>
    <property type="molecule type" value="Genomic_DNA"/>
</dbReference>
<accession>A0A7L2I2R8</accession>
<dbReference type="InterPro" id="IPR026708">
    <property type="entry name" value="CSPP1"/>
</dbReference>
<dbReference type="AlphaFoldDB" id="A0A7L2I2R8"/>
<dbReference type="InterPro" id="IPR058191">
    <property type="entry name" value="CSPP1_C"/>
</dbReference>
<feature type="compositionally biased region" description="Pro residues" evidence="1">
    <location>
        <begin position="90"/>
        <end position="103"/>
    </location>
</feature>
<evidence type="ECO:0000313" key="4">
    <source>
        <dbReference type="Proteomes" id="UP000536381"/>
    </source>
</evidence>
<evidence type="ECO:0000256" key="1">
    <source>
        <dbReference type="SAM" id="MobiDB-lite"/>
    </source>
</evidence>
<dbReference type="PANTHER" id="PTHR21616:SF2">
    <property type="entry name" value="CENTROSOME AND SPINDLE POLE-ASSOCIATED PROTEIN 1"/>
    <property type="match status" value="1"/>
</dbReference>
<dbReference type="Pfam" id="PF24578">
    <property type="entry name" value="CSPP1_C"/>
    <property type="match status" value="1"/>
</dbReference>
<feature type="region of interest" description="Disordered" evidence="1">
    <location>
        <begin position="1"/>
        <end position="104"/>
    </location>
</feature>
<organism evidence="3 4">
    <name type="scientific">Semnornis frantzii</name>
    <dbReference type="NCBI Taxonomy" id="91796"/>
    <lineage>
        <taxon>Eukaryota</taxon>
        <taxon>Metazoa</taxon>
        <taxon>Chordata</taxon>
        <taxon>Craniata</taxon>
        <taxon>Vertebrata</taxon>
        <taxon>Euteleostomi</taxon>
        <taxon>Archelosauria</taxon>
        <taxon>Archosauria</taxon>
        <taxon>Dinosauria</taxon>
        <taxon>Saurischia</taxon>
        <taxon>Theropoda</taxon>
        <taxon>Coelurosauria</taxon>
        <taxon>Aves</taxon>
        <taxon>Neognathae</taxon>
        <taxon>Neoaves</taxon>
        <taxon>Telluraves</taxon>
        <taxon>Coraciimorphae</taxon>
        <taxon>Piciformes</taxon>
        <taxon>Ramphastidae</taxon>
        <taxon>Semnornis</taxon>
    </lineage>
</organism>
<feature type="domain" description="Centrosome and spindle pole-associated protein 1 C-terminal" evidence="2">
    <location>
        <begin position="191"/>
        <end position="248"/>
    </location>
</feature>
<dbReference type="GO" id="GO:0005874">
    <property type="term" value="C:microtubule"/>
    <property type="evidence" value="ECO:0007669"/>
    <property type="project" value="InterPro"/>
</dbReference>
<name>A0A7L2I2R8_9PICI</name>
<feature type="non-terminal residue" evidence="3">
    <location>
        <position position="1"/>
    </location>
</feature>